<dbReference type="EMBL" id="WQMT02000001">
    <property type="protein sequence ID" value="KAG9227493.1"/>
    <property type="molecule type" value="Genomic_DNA"/>
</dbReference>
<evidence type="ECO:0000313" key="2">
    <source>
        <dbReference type="Proteomes" id="UP000824881"/>
    </source>
</evidence>
<dbReference type="Proteomes" id="UP000824881">
    <property type="component" value="Unassembled WGS sequence"/>
</dbReference>
<name>A0ACB7JC65_PLECO</name>
<protein>
    <submittedName>
        <fullName evidence="1">Uncharacterized protein</fullName>
    </submittedName>
</protein>
<gene>
    <name evidence="1" type="ORF">CCMSSC00406_0000861</name>
</gene>
<reference evidence="1 2" key="1">
    <citation type="journal article" date="2021" name="Appl. Environ. Microbiol.">
        <title>Genetic linkage and physical mapping for an oyster mushroom Pleurotus cornucopiae and QTL analysis for the trait cap color.</title>
        <authorList>
            <person name="Zhang Y."/>
            <person name="Gao W."/>
            <person name="Sonnenberg A."/>
            <person name="Chen Q."/>
            <person name="Zhang J."/>
            <person name="Huang C."/>
        </authorList>
    </citation>
    <scope>NUCLEOTIDE SEQUENCE [LARGE SCALE GENOMIC DNA]</scope>
    <source>
        <strain evidence="1">CCMSSC00406</strain>
    </source>
</reference>
<keyword evidence="2" id="KW-1185">Reference proteome</keyword>
<proteinExistence type="predicted"/>
<sequence>MASNVLPHKDRNSINELGSAANGTSRRPPANNRDASGQKPWKNPTATSIPVPGQVQRLLDPYTPRNAFSANRTALQTITAGRHSKRQPPSRIDIQKSASSFVRGYGKSKGKQKAVLAPQHDTVDVDDDEDLGQPLSLSATRARSSPDQLDCIQSRHFRTPTELETQVRLPPIHPFDEMDDRNAASSSKTPHISHHHTQSSSDPIEEYQPSPPPARPLSTSGRVQGMVSKINAQNQSIGLSAPHVDLAKEEKAKTKDRMKPKRGHILKVETAPQVQHPRLQVKRAFIGLQEYGERQTSFQYSSKQLILTIHRKPSESLVFALNGEVFRLSMSNRQAEEPFLMFSAIRLGYSGSRLQLGQSEEGNVDLGRVLLLFEDDQPGLKEKIAGLVEVTRTLDGAEYLDGAGARGIFEREMRLLEDLKRRRSSDGLEGSKTRRTVPTTKPISGIKRKITDEDQVTEGPPLGPPRKRSTYPSEDVADHSPKPRVETLDPRRRSARQTLMADGLPRQPRPDPDDIILVYPPNTTGAVTIKNSDLDRLQPGEFLNDTLIEFGLKLWLKDLEESHPELAKDVYVFSSFFYKKLKVRNVEDGYQSVRKWTSKFDIFQKKYIIVPINENLHWYLAIIYEPEHILLPPVATPPRFTRKMGRRKATDAPMNNVVLSETPQTMEEDLAERTNEMLISPRSRSKTPSDLQEVVDQLEPESEGELIGGGHIGSPLTDMEDLDSVHGTGGRDRSLSASETGSRFILLDEDTTMSSDEPPIEPQPSVESGSNHIIIDETPSAGPSLLSSNGVGVTQFYGTSSKRPAPKFTTPPIFHSVDDQAGVDATPEVQMGDPQPPRTYIFTLDSLGTRHTAVYKTLNTYLKLEAKDKKDFDLTSEGVGMQALVPYQPNHCDCGVYLLHFAQTFMKDPGTYCNTIKHRRGAGYDLRQRQIDWDDASVGDYREKLAARIKELSVIWKRDKGVKNPDAQEAQADPSTRASSSKTSPEIDVVPDSEGSDEDIEIVGMSRVRTGGKAKGTTRTKGRSQASRLRG</sequence>
<comment type="caution">
    <text evidence="1">The sequence shown here is derived from an EMBL/GenBank/DDBJ whole genome shotgun (WGS) entry which is preliminary data.</text>
</comment>
<organism evidence="1 2">
    <name type="scientific">Pleurotus cornucopiae</name>
    <name type="common">Cornucopia mushroom</name>
    <dbReference type="NCBI Taxonomy" id="5321"/>
    <lineage>
        <taxon>Eukaryota</taxon>
        <taxon>Fungi</taxon>
        <taxon>Dikarya</taxon>
        <taxon>Basidiomycota</taxon>
        <taxon>Agaricomycotina</taxon>
        <taxon>Agaricomycetes</taxon>
        <taxon>Agaricomycetidae</taxon>
        <taxon>Agaricales</taxon>
        <taxon>Pleurotineae</taxon>
        <taxon>Pleurotaceae</taxon>
        <taxon>Pleurotus</taxon>
    </lineage>
</organism>
<accession>A0ACB7JC65</accession>
<evidence type="ECO:0000313" key="1">
    <source>
        <dbReference type="EMBL" id="KAG9227493.1"/>
    </source>
</evidence>